<sequence length="180" mass="21141">MIIARELRKTNIAEYILYMWQVEDLLRACSFDPEKIEQQLVKRYNADEVAGKEIADWYRNLSVMMEKEHVQEKGHLQVIVNLINDLNEFHLKMLAVQIDPEYVMLHQRNQEAITEVMQKTSNDVDNEVGACLNALYGFMMLKLKSSEISTQTQQTIEKLAHQIGHLSARYIQFENDDFEF</sequence>
<keyword evidence="2" id="KW-1185">Reference proteome</keyword>
<evidence type="ECO:0000313" key="1">
    <source>
        <dbReference type="EMBL" id="BBE16776.1"/>
    </source>
</evidence>
<proteinExistence type="predicted"/>
<evidence type="ECO:0000313" key="2">
    <source>
        <dbReference type="Proteomes" id="UP001193389"/>
    </source>
</evidence>
<organism evidence="1 2">
    <name type="scientific">Aquipluma nitroreducens</name>
    <dbReference type="NCBI Taxonomy" id="2010828"/>
    <lineage>
        <taxon>Bacteria</taxon>
        <taxon>Pseudomonadati</taxon>
        <taxon>Bacteroidota</taxon>
        <taxon>Bacteroidia</taxon>
        <taxon>Marinilabiliales</taxon>
        <taxon>Prolixibacteraceae</taxon>
        <taxon>Aquipluma</taxon>
    </lineage>
</organism>
<dbReference type="Proteomes" id="UP001193389">
    <property type="component" value="Chromosome"/>
</dbReference>
<protein>
    <recommendedName>
        <fullName evidence="3">DUF4924 domain-containing protein</fullName>
    </recommendedName>
</protein>
<dbReference type="EMBL" id="AP018694">
    <property type="protein sequence ID" value="BBE16776.1"/>
    <property type="molecule type" value="Genomic_DNA"/>
</dbReference>
<reference evidence="1" key="1">
    <citation type="journal article" date="2020" name="Int. J. Syst. Evol. Microbiol.">
        <title>Aquipluma nitroreducens gen. nov. sp. nov., a novel facultatively anaerobic bacterium isolated from a freshwater lake.</title>
        <authorList>
            <person name="Watanabe M."/>
            <person name="Kojima H."/>
            <person name="Fukui M."/>
        </authorList>
    </citation>
    <scope>NUCLEOTIDE SEQUENCE</scope>
    <source>
        <strain evidence="1">MeG22</strain>
    </source>
</reference>
<dbReference type="RefSeq" id="WP_318349818.1">
    <property type="nucleotide sequence ID" value="NZ_AP018694.1"/>
</dbReference>
<dbReference type="KEGG" id="anf:AQPE_0923"/>
<dbReference type="Pfam" id="PF16271">
    <property type="entry name" value="DUF4924"/>
    <property type="match status" value="1"/>
</dbReference>
<gene>
    <name evidence="1" type="ORF">AQPE_0923</name>
</gene>
<dbReference type="AlphaFoldDB" id="A0A5K7S5H1"/>
<evidence type="ECO:0008006" key="3">
    <source>
        <dbReference type="Google" id="ProtNLM"/>
    </source>
</evidence>
<accession>A0A5K7S5H1</accession>
<name>A0A5K7S5H1_9BACT</name>
<dbReference type="InterPro" id="IPR032574">
    <property type="entry name" value="DUF4924"/>
</dbReference>